<sequence>MNEISILLTLALVHFVALISPGPDFALVVQNASRYGRQTGFYIALGLSLGILTHAVLSITGISLLVHQQPTLFRFLQCLGGAYLLYLGGGALISSYQNWQRASNLVQTQNKALLNQKHQAFSKGLLTNLFNPKALVFFISLMSSLIPASMSWTGKGTALLIIGGLSLGWFSALAWLLTKPTSQVLLGRLSRYIDLLCGVLFCLLGTGILYGVLLD</sequence>
<dbReference type="PIRSF" id="PIRSF006324">
    <property type="entry name" value="LeuE"/>
    <property type="match status" value="1"/>
</dbReference>
<feature type="transmembrane region" description="Helical" evidence="6">
    <location>
        <begin position="134"/>
        <end position="152"/>
    </location>
</feature>
<keyword evidence="4 6" id="KW-1133">Transmembrane helix</keyword>
<dbReference type="Pfam" id="PF01810">
    <property type="entry name" value="LysE"/>
    <property type="match status" value="1"/>
</dbReference>
<dbReference type="AlphaFoldDB" id="A0A366CX03"/>
<evidence type="ECO:0000313" key="7">
    <source>
        <dbReference type="EMBL" id="RBO82360.1"/>
    </source>
</evidence>
<gene>
    <name evidence="7" type="ORF">DFP76_106188</name>
</gene>
<dbReference type="RefSeq" id="WP_113875022.1">
    <property type="nucleotide sequence ID" value="NZ_QNRF01000006.1"/>
</dbReference>
<dbReference type="PANTHER" id="PTHR30086">
    <property type="entry name" value="ARGININE EXPORTER PROTEIN ARGO"/>
    <property type="match status" value="1"/>
</dbReference>
<evidence type="ECO:0000256" key="5">
    <source>
        <dbReference type="ARBA" id="ARBA00023136"/>
    </source>
</evidence>
<feature type="transmembrane region" description="Helical" evidence="6">
    <location>
        <begin position="41"/>
        <end position="66"/>
    </location>
</feature>
<comment type="caution">
    <text evidence="7">The sequence shown here is derived from an EMBL/GenBank/DDBJ whole genome shotgun (WGS) entry which is preliminary data.</text>
</comment>
<keyword evidence="3 6" id="KW-0812">Transmembrane</keyword>
<proteinExistence type="predicted"/>
<dbReference type="GO" id="GO:0005886">
    <property type="term" value="C:plasma membrane"/>
    <property type="evidence" value="ECO:0007669"/>
    <property type="project" value="UniProtKB-SubCell"/>
</dbReference>
<reference evidence="7 8" key="1">
    <citation type="submission" date="2018-06" db="EMBL/GenBank/DDBJ databases">
        <title>Genomic Encyclopedia of Type Strains, Phase III (KMG-III): the genomes of soil and plant-associated and newly described type strains.</title>
        <authorList>
            <person name="Whitman W."/>
        </authorList>
    </citation>
    <scope>NUCLEOTIDE SEQUENCE [LARGE SCALE GENOMIC DNA]</scope>
    <source>
        <strain evidence="7 8">CECT 7732</strain>
    </source>
</reference>
<evidence type="ECO:0000256" key="3">
    <source>
        <dbReference type="ARBA" id="ARBA00022692"/>
    </source>
</evidence>
<keyword evidence="2" id="KW-1003">Cell membrane</keyword>
<evidence type="ECO:0000256" key="6">
    <source>
        <dbReference type="SAM" id="Phobius"/>
    </source>
</evidence>
<feature type="transmembrane region" description="Helical" evidence="6">
    <location>
        <begin position="6"/>
        <end position="29"/>
    </location>
</feature>
<evidence type="ECO:0000256" key="1">
    <source>
        <dbReference type="ARBA" id="ARBA00004651"/>
    </source>
</evidence>
<feature type="transmembrane region" description="Helical" evidence="6">
    <location>
        <begin position="158"/>
        <end position="177"/>
    </location>
</feature>
<protein>
    <submittedName>
        <fullName evidence="7">Threonine/homoserine/homoserine lactone efflux protein</fullName>
    </submittedName>
</protein>
<comment type="subcellular location">
    <subcellularLocation>
        <location evidence="1">Cell membrane</location>
        <topology evidence="1">Multi-pass membrane protein</topology>
    </subcellularLocation>
</comment>
<feature type="transmembrane region" description="Helical" evidence="6">
    <location>
        <begin position="72"/>
        <end position="93"/>
    </location>
</feature>
<accession>A0A366CX03</accession>
<evidence type="ECO:0000313" key="8">
    <source>
        <dbReference type="Proteomes" id="UP000252086"/>
    </source>
</evidence>
<dbReference type="Proteomes" id="UP000252086">
    <property type="component" value="Unassembled WGS sequence"/>
</dbReference>
<evidence type="ECO:0000256" key="2">
    <source>
        <dbReference type="ARBA" id="ARBA00022475"/>
    </source>
</evidence>
<name>A0A366CX03_9GAMM</name>
<keyword evidence="8" id="KW-1185">Reference proteome</keyword>
<dbReference type="InterPro" id="IPR001123">
    <property type="entry name" value="LeuE-type"/>
</dbReference>
<keyword evidence="5 6" id="KW-0472">Membrane</keyword>
<evidence type="ECO:0000256" key="4">
    <source>
        <dbReference type="ARBA" id="ARBA00022989"/>
    </source>
</evidence>
<dbReference type="OrthoDB" id="9804822at2"/>
<organism evidence="7 8">
    <name type="scientific">Marinomonas aquiplantarum</name>
    <dbReference type="NCBI Taxonomy" id="491951"/>
    <lineage>
        <taxon>Bacteria</taxon>
        <taxon>Pseudomonadati</taxon>
        <taxon>Pseudomonadota</taxon>
        <taxon>Gammaproteobacteria</taxon>
        <taxon>Oceanospirillales</taxon>
        <taxon>Oceanospirillaceae</taxon>
        <taxon>Marinomonas</taxon>
    </lineage>
</organism>
<feature type="transmembrane region" description="Helical" evidence="6">
    <location>
        <begin position="189"/>
        <end position="213"/>
    </location>
</feature>
<dbReference type="EMBL" id="QNRF01000006">
    <property type="protein sequence ID" value="RBO82360.1"/>
    <property type="molecule type" value="Genomic_DNA"/>
</dbReference>
<dbReference type="PANTHER" id="PTHR30086:SF17">
    <property type="entry name" value="LYSE FAMILY TRANSLOCATOR"/>
    <property type="match status" value="1"/>
</dbReference>
<dbReference type="GO" id="GO:0015171">
    <property type="term" value="F:amino acid transmembrane transporter activity"/>
    <property type="evidence" value="ECO:0007669"/>
    <property type="project" value="TreeGrafter"/>
</dbReference>